<protein>
    <submittedName>
        <fullName evidence="2">Uncharacterized protein</fullName>
    </submittedName>
</protein>
<feature type="region of interest" description="Disordered" evidence="1">
    <location>
        <begin position="17"/>
        <end position="36"/>
    </location>
</feature>
<sequence>MAGGRWARWEVGVMAGRWGGPEGDKGRQRARRGPGRGGWVVDGAGLWKSAGRLSVDRAGIAGRHG</sequence>
<evidence type="ECO:0000313" key="2">
    <source>
        <dbReference type="EMBL" id="CUR61056.1"/>
    </source>
</evidence>
<dbReference type="AlphaFoldDB" id="A0A2P2CGD0"/>
<name>A0A2P2CGD0_9ZZZZ</name>
<evidence type="ECO:0000256" key="1">
    <source>
        <dbReference type="SAM" id="MobiDB-lite"/>
    </source>
</evidence>
<dbReference type="EMBL" id="CZKB01000017">
    <property type="protein sequence ID" value="CUR61056.1"/>
    <property type="molecule type" value="Genomic_DNA"/>
</dbReference>
<proteinExistence type="predicted"/>
<gene>
    <name evidence="2" type="ORF">NOCA1240159</name>
</gene>
<organism evidence="2">
    <name type="scientific">metagenome</name>
    <dbReference type="NCBI Taxonomy" id="256318"/>
    <lineage>
        <taxon>unclassified sequences</taxon>
        <taxon>metagenomes</taxon>
    </lineage>
</organism>
<reference evidence="2" key="1">
    <citation type="submission" date="2015-08" db="EMBL/GenBank/DDBJ databases">
        <authorList>
            <person name="Babu N.S."/>
            <person name="Beckwith C.J."/>
            <person name="Beseler K.G."/>
            <person name="Brison A."/>
            <person name="Carone J.V."/>
            <person name="Caskin T.P."/>
            <person name="Diamond M."/>
            <person name="Durham M.E."/>
            <person name="Foxe J.M."/>
            <person name="Go M."/>
            <person name="Henderson B.A."/>
            <person name="Jones I.B."/>
            <person name="McGettigan J.A."/>
            <person name="Micheletti S.J."/>
            <person name="Nasrallah M.E."/>
            <person name="Ortiz D."/>
            <person name="Piller C.R."/>
            <person name="Privatt S.R."/>
            <person name="Schneider S.L."/>
            <person name="Sharp S."/>
            <person name="Smith T.C."/>
            <person name="Stanton J.D."/>
            <person name="Ullery H.E."/>
            <person name="Wilson R.J."/>
            <person name="Serrano M.G."/>
            <person name="Buck G."/>
            <person name="Lee V."/>
            <person name="Wang Y."/>
            <person name="Carvalho R."/>
            <person name="Voegtly L."/>
            <person name="Shi R."/>
            <person name="Duckworth R."/>
            <person name="Johnson A."/>
            <person name="Loviza R."/>
            <person name="Walstead R."/>
            <person name="Shah Z."/>
            <person name="Kiflezghi M."/>
            <person name="Wade K."/>
            <person name="Ball S.L."/>
            <person name="Bradley K.W."/>
            <person name="Asai D.J."/>
            <person name="Bowman C.A."/>
            <person name="Russell D.A."/>
            <person name="Pope W.H."/>
            <person name="Jacobs-Sera D."/>
            <person name="Hendrix R.W."/>
            <person name="Hatfull G.F."/>
        </authorList>
    </citation>
    <scope>NUCLEOTIDE SEQUENCE</scope>
</reference>
<accession>A0A2P2CGD0</accession>